<sequence length="197" mass="21879">MVGLAGLPVLSCQLYGQTANEQINYLSISDPINVQKKAYQLTWSSHPDASLYKQEYLAVGDRFPKYKSMVMIDFVLTAATVDQAVSAKIHELETLKTTNPTVNFTILSNKATCEKMIDCLIGQTAPDDRNSVVERTVFRFKSVKAKTGQQGMLLFAVSTRAYGKDVDPFLIQLKTDKPILVKAVAQFSLPEIRLPKS</sequence>
<proteinExistence type="predicted"/>
<evidence type="ECO:0008006" key="3">
    <source>
        <dbReference type="Google" id="ProtNLM"/>
    </source>
</evidence>
<evidence type="ECO:0000313" key="1">
    <source>
        <dbReference type="EMBL" id="QMW07028.1"/>
    </source>
</evidence>
<reference evidence="1 2" key="1">
    <citation type="submission" date="2020-07" db="EMBL/GenBank/DDBJ databases">
        <title>Spirosoma foliorum sp. nov., isolated from the leaves on the Nejang mountain Korea, Republic of.</title>
        <authorList>
            <person name="Ho H."/>
            <person name="Lee Y.-J."/>
            <person name="Nurcahyanto D.-A."/>
            <person name="Kim S.-G."/>
        </authorList>
    </citation>
    <scope>NUCLEOTIDE SEQUENCE [LARGE SCALE GENOMIC DNA]</scope>
    <source>
        <strain evidence="1 2">PL0136</strain>
    </source>
</reference>
<keyword evidence="2" id="KW-1185">Reference proteome</keyword>
<name>A0A7G5H7D6_9BACT</name>
<dbReference type="KEGG" id="sfol:H3H32_20340"/>
<dbReference type="EMBL" id="CP059732">
    <property type="protein sequence ID" value="QMW07028.1"/>
    <property type="molecule type" value="Genomic_DNA"/>
</dbReference>
<organism evidence="1 2">
    <name type="scientific">Spirosoma foliorum</name>
    <dbReference type="NCBI Taxonomy" id="2710596"/>
    <lineage>
        <taxon>Bacteria</taxon>
        <taxon>Pseudomonadati</taxon>
        <taxon>Bacteroidota</taxon>
        <taxon>Cytophagia</taxon>
        <taxon>Cytophagales</taxon>
        <taxon>Cytophagaceae</taxon>
        <taxon>Spirosoma</taxon>
    </lineage>
</organism>
<evidence type="ECO:0000313" key="2">
    <source>
        <dbReference type="Proteomes" id="UP000515369"/>
    </source>
</evidence>
<gene>
    <name evidence="1" type="ORF">H3H32_20340</name>
</gene>
<protein>
    <recommendedName>
        <fullName evidence="3">DUF1795 domain-containing protein</fullName>
    </recommendedName>
</protein>
<dbReference type="Proteomes" id="UP000515369">
    <property type="component" value="Chromosome"/>
</dbReference>
<dbReference type="AlphaFoldDB" id="A0A7G5H7D6"/>
<accession>A0A7G5H7D6</accession>